<evidence type="ECO:0000256" key="6">
    <source>
        <dbReference type="ARBA" id="ARBA00022989"/>
    </source>
</evidence>
<dbReference type="PANTHER" id="PTHR43848:SF2">
    <property type="entry name" value="PUTRESCINE TRANSPORT SYSTEM PERMEASE PROTEIN POTI"/>
    <property type="match status" value="1"/>
</dbReference>
<dbReference type="GO" id="GO:0055085">
    <property type="term" value="P:transmembrane transport"/>
    <property type="evidence" value="ECO:0007669"/>
    <property type="project" value="InterPro"/>
</dbReference>
<proteinExistence type="inferred from homology"/>
<sequence>MVPQIRPGIISGALIAFTMSFDDFIISYFVTGNGVNNISILVYTMSKRVNPSINALSTLVILLITVALFIVNIIPILKEKKGSKLT</sequence>
<evidence type="ECO:0000256" key="8">
    <source>
        <dbReference type="SAM" id="Phobius"/>
    </source>
</evidence>
<comment type="similarity">
    <text evidence="2">Belongs to the binding-protein-dependent transport system permease family. CysTW subfamily.</text>
</comment>
<evidence type="ECO:0000256" key="3">
    <source>
        <dbReference type="ARBA" id="ARBA00022448"/>
    </source>
</evidence>
<feature type="domain" description="ABC transmembrane type-1" evidence="9">
    <location>
        <begin position="1"/>
        <end position="72"/>
    </location>
</feature>
<evidence type="ECO:0000256" key="7">
    <source>
        <dbReference type="ARBA" id="ARBA00023136"/>
    </source>
</evidence>
<reference evidence="10" key="1">
    <citation type="submission" date="2019-08" db="EMBL/GenBank/DDBJ databases">
        <authorList>
            <person name="Kucharzyk K."/>
            <person name="Murdoch R.W."/>
            <person name="Higgins S."/>
            <person name="Loffler F."/>
        </authorList>
    </citation>
    <scope>NUCLEOTIDE SEQUENCE</scope>
</reference>
<comment type="caution">
    <text evidence="10">The sequence shown here is derived from an EMBL/GenBank/DDBJ whole genome shotgun (WGS) entry which is preliminary data.</text>
</comment>
<protein>
    <recommendedName>
        <fullName evidence="9">ABC transmembrane type-1 domain-containing protein</fullName>
    </recommendedName>
</protein>
<evidence type="ECO:0000259" key="9">
    <source>
        <dbReference type="PROSITE" id="PS50928"/>
    </source>
</evidence>
<keyword evidence="4" id="KW-1003">Cell membrane</keyword>
<name>A0A645JH90_9ZZZZ</name>
<evidence type="ECO:0000313" key="10">
    <source>
        <dbReference type="EMBL" id="MPN62806.1"/>
    </source>
</evidence>
<evidence type="ECO:0000256" key="1">
    <source>
        <dbReference type="ARBA" id="ARBA00004651"/>
    </source>
</evidence>
<organism evidence="10">
    <name type="scientific">bioreactor metagenome</name>
    <dbReference type="NCBI Taxonomy" id="1076179"/>
    <lineage>
        <taxon>unclassified sequences</taxon>
        <taxon>metagenomes</taxon>
        <taxon>ecological metagenomes</taxon>
    </lineage>
</organism>
<keyword evidence="5 8" id="KW-0812">Transmembrane</keyword>
<dbReference type="EMBL" id="VSSQ01141370">
    <property type="protein sequence ID" value="MPN62806.1"/>
    <property type="molecule type" value="Genomic_DNA"/>
</dbReference>
<keyword evidence="7 8" id="KW-0472">Membrane</keyword>
<dbReference type="Gene3D" id="1.10.3720.10">
    <property type="entry name" value="MetI-like"/>
    <property type="match status" value="1"/>
</dbReference>
<keyword evidence="6 8" id="KW-1133">Transmembrane helix</keyword>
<keyword evidence="3" id="KW-0813">Transport</keyword>
<evidence type="ECO:0000256" key="5">
    <source>
        <dbReference type="ARBA" id="ARBA00022692"/>
    </source>
</evidence>
<accession>A0A645JH90</accession>
<feature type="transmembrane region" description="Helical" evidence="8">
    <location>
        <begin position="51"/>
        <end position="77"/>
    </location>
</feature>
<dbReference type="GO" id="GO:0005886">
    <property type="term" value="C:plasma membrane"/>
    <property type="evidence" value="ECO:0007669"/>
    <property type="project" value="UniProtKB-SubCell"/>
</dbReference>
<dbReference type="InterPro" id="IPR051789">
    <property type="entry name" value="Bact_Polyamine_Transport"/>
</dbReference>
<dbReference type="InterPro" id="IPR000515">
    <property type="entry name" value="MetI-like"/>
</dbReference>
<dbReference type="InterPro" id="IPR035906">
    <property type="entry name" value="MetI-like_sf"/>
</dbReference>
<evidence type="ECO:0000256" key="4">
    <source>
        <dbReference type="ARBA" id="ARBA00022475"/>
    </source>
</evidence>
<dbReference type="AlphaFoldDB" id="A0A645JH90"/>
<dbReference type="PANTHER" id="PTHR43848">
    <property type="entry name" value="PUTRESCINE TRANSPORT SYSTEM PERMEASE PROTEIN POTI"/>
    <property type="match status" value="1"/>
</dbReference>
<gene>
    <name evidence="10" type="ORF">SDC9_210559</name>
</gene>
<dbReference type="SUPFAM" id="SSF161098">
    <property type="entry name" value="MetI-like"/>
    <property type="match status" value="1"/>
</dbReference>
<comment type="subcellular location">
    <subcellularLocation>
        <location evidence="1">Cell membrane</location>
        <topology evidence="1">Multi-pass membrane protein</topology>
    </subcellularLocation>
</comment>
<evidence type="ECO:0000256" key="2">
    <source>
        <dbReference type="ARBA" id="ARBA00007069"/>
    </source>
</evidence>
<dbReference type="PROSITE" id="PS50928">
    <property type="entry name" value="ABC_TM1"/>
    <property type="match status" value="1"/>
</dbReference>